<dbReference type="Pfam" id="PF10342">
    <property type="entry name" value="Kre9_KNH"/>
    <property type="match status" value="1"/>
</dbReference>
<dbReference type="PANTHER" id="PTHR35185">
    <property type="entry name" value="SERINE/THREONINE-RICH PROTEIN ADG2-RELATED"/>
    <property type="match status" value="1"/>
</dbReference>
<dbReference type="PANTHER" id="PTHR35185:SF2">
    <property type="entry name" value="EXTRACELLULAR PROLINE-SERINE RICH PROTEIN (AFU_ORTHOLOGUE AFUA_8G07090)"/>
    <property type="match status" value="1"/>
</dbReference>
<name>A0AAE0U972_SORBR</name>
<dbReference type="InterPro" id="IPR052479">
    <property type="entry name" value="GPI-anchor_Adhesion_Reg"/>
</dbReference>
<reference evidence="4" key="1">
    <citation type="journal article" date="2023" name="Mol. Phylogenet. Evol.">
        <title>Genome-scale phylogeny and comparative genomics of the fungal order Sordariales.</title>
        <authorList>
            <person name="Hensen N."/>
            <person name="Bonometti L."/>
            <person name="Westerberg I."/>
            <person name="Brannstrom I.O."/>
            <person name="Guillou S."/>
            <person name="Cros-Aarteil S."/>
            <person name="Calhoun S."/>
            <person name="Haridas S."/>
            <person name="Kuo A."/>
            <person name="Mondo S."/>
            <person name="Pangilinan J."/>
            <person name="Riley R."/>
            <person name="LaButti K."/>
            <person name="Andreopoulos B."/>
            <person name="Lipzen A."/>
            <person name="Chen C."/>
            <person name="Yan M."/>
            <person name="Daum C."/>
            <person name="Ng V."/>
            <person name="Clum A."/>
            <person name="Steindorff A."/>
            <person name="Ohm R.A."/>
            <person name="Martin F."/>
            <person name="Silar P."/>
            <person name="Natvig D.O."/>
            <person name="Lalanne C."/>
            <person name="Gautier V."/>
            <person name="Ament-Velasquez S.L."/>
            <person name="Kruys A."/>
            <person name="Hutchinson M.I."/>
            <person name="Powell A.J."/>
            <person name="Barry K."/>
            <person name="Miller A.N."/>
            <person name="Grigoriev I.V."/>
            <person name="Debuchy R."/>
            <person name="Gladieux P."/>
            <person name="Hiltunen Thoren M."/>
            <person name="Johannesson H."/>
        </authorList>
    </citation>
    <scope>NUCLEOTIDE SEQUENCE</scope>
    <source>
        <strain evidence="4">FGSC 1904</strain>
    </source>
</reference>
<feature type="domain" description="Yeast cell wall synthesis Kre9/Knh1-like N-terminal" evidence="3">
    <location>
        <begin position="21"/>
        <end position="111"/>
    </location>
</feature>
<evidence type="ECO:0000256" key="2">
    <source>
        <dbReference type="SAM" id="SignalP"/>
    </source>
</evidence>
<dbReference type="InterPro" id="IPR018466">
    <property type="entry name" value="Kre9/Knh1-like_N"/>
</dbReference>
<feature type="signal peptide" evidence="2">
    <location>
        <begin position="1"/>
        <end position="16"/>
    </location>
</feature>
<evidence type="ECO:0000259" key="3">
    <source>
        <dbReference type="Pfam" id="PF10342"/>
    </source>
</evidence>
<proteinExistence type="predicted"/>
<dbReference type="Proteomes" id="UP001281003">
    <property type="component" value="Unassembled WGS sequence"/>
</dbReference>
<keyword evidence="1 2" id="KW-0732">Signal</keyword>
<feature type="chain" id="PRO_5042209385" evidence="2">
    <location>
        <begin position="17"/>
        <end position="253"/>
    </location>
</feature>
<keyword evidence="5" id="KW-1185">Reference proteome</keyword>
<dbReference type="AlphaFoldDB" id="A0AAE0U972"/>
<evidence type="ECO:0000313" key="4">
    <source>
        <dbReference type="EMBL" id="KAK3395452.1"/>
    </source>
</evidence>
<evidence type="ECO:0000313" key="5">
    <source>
        <dbReference type="Proteomes" id="UP001281003"/>
    </source>
</evidence>
<protein>
    <submittedName>
        <fullName evidence="4">Ser-Thr-rich glycosyl-phosphatidyl-inositol-anchored membrane family-domain-containing protein</fullName>
    </submittedName>
</protein>
<organism evidence="4 5">
    <name type="scientific">Sordaria brevicollis</name>
    <dbReference type="NCBI Taxonomy" id="83679"/>
    <lineage>
        <taxon>Eukaryota</taxon>
        <taxon>Fungi</taxon>
        <taxon>Dikarya</taxon>
        <taxon>Ascomycota</taxon>
        <taxon>Pezizomycotina</taxon>
        <taxon>Sordariomycetes</taxon>
        <taxon>Sordariomycetidae</taxon>
        <taxon>Sordariales</taxon>
        <taxon>Sordariaceae</taxon>
        <taxon>Sordaria</taxon>
    </lineage>
</organism>
<dbReference type="EMBL" id="JAUTDP010000010">
    <property type="protein sequence ID" value="KAK3395452.1"/>
    <property type="molecule type" value="Genomic_DNA"/>
</dbReference>
<comment type="caution">
    <text evidence="4">The sequence shown here is derived from an EMBL/GenBank/DDBJ whole genome shotgun (WGS) entry which is preliminary data.</text>
</comment>
<reference evidence="4" key="2">
    <citation type="submission" date="2023-07" db="EMBL/GenBank/DDBJ databases">
        <authorList>
            <consortium name="Lawrence Berkeley National Laboratory"/>
            <person name="Haridas S."/>
            <person name="Hensen N."/>
            <person name="Bonometti L."/>
            <person name="Westerberg I."/>
            <person name="Brannstrom I.O."/>
            <person name="Guillou S."/>
            <person name="Cros-Aarteil S."/>
            <person name="Calhoun S."/>
            <person name="Kuo A."/>
            <person name="Mondo S."/>
            <person name="Pangilinan J."/>
            <person name="Riley R."/>
            <person name="LaButti K."/>
            <person name="Andreopoulos B."/>
            <person name="Lipzen A."/>
            <person name="Chen C."/>
            <person name="Yanf M."/>
            <person name="Daum C."/>
            <person name="Ng V."/>
            <person name="Clum A."/>
            <person name="Steindorff A."/>
            <person name="Ohm R."/>
            <person name="Martin F."/>
            <person name="Silar P."/>
            <person name="Natvig D."/>
            <person name="Lalanne C."/>
            <person name="Gautier V."/>
            <person name="Ament-velasquez S.L."/>
            <person name="Kruys A."/>
            <person name="Hutchinson M.I."/>
            <person name="Powell A.J."/>
            <person name="Barry K."/>
            <person name="Miller A.N."/>
            <person name="Grigoriev I.V."/>
            <person name="Debuchy R."/>
            <person name="Gladieux P."/>
            <person name="Thoren M.H."/>
            <person name="Johannesson H."/>
        </authorList>
    </citation>
    <scope>NUCLEOTIDE SEQUENCE</scope>
    <source>
        <strain evidence="4">FGSC 1904</strain>
    </source>
</reference>
<accession>A0AAE0U972</accession>
<gene>
    <name evidence="4" type="ORF">B0T20DRAFT_359669</name>
</gene>
<evidence type="ECO:0000256" key="1">
    <source>
        <dbReference type="ARBA" id="ARBA00022729"/>
    </source>
</evidence>
<sequence>MRFFALAALAAPLVSAIQFTEPAANATLHKGDTFDLKWTTVDTDPTDFSVYLVNFVNWPPYYAPLAYNVEPSSGELSVTIPCDIDSSYGWQFNAINGTNVYVIYAQTPKFFISGGPCSVDSPFPTGAPSSCAPEATVTVTVSTTLSQSSFSTLVYANSTGAPASPTTLKPATITKSPLPGKCPDTIGWGPSGYDNPVTLTAIPTGPGDVPAAPTVTTAPAVANGAAFSSKAGTTSTIYHTVYKDLSEVQGCVC</sequence>